<sequence length="90" mass="9626">MELHPSPRPIDKIRGTGAARARLDVPTITGDIQTDISNIGTGPLPQLHGIILSLPDDQSPSAVQLRDLGMRNEEPVEALERADADVQVAP</sequence>
<dbReference type="EMBL" id="AWSO01000117">
    <property type="protein sequence ID" value="ESK94967.1"/>
    <property type="molecule type" value="Genomic_DNA"/>
</dbReference>
<evidence type="ECO:0000313" key="1">
    <source>
        <dbReference type="EMBL" id="ESK94967.1"/>
    </source>
</evidence>
<dbReference type="AlphaFoldDB" id="V2XMJ4"/>
<accession>V2XMJ4</accession>
<protein>
    <submittedName>
        <fullName evidence="1">Uncharacterized protein</fullName>
    </submittedName>
</protein>
<keyword evidence="2" id="KW-1185">Reference proteome</keyword>
<dbReference type="Proteomes" id="UP000017559">
    <property type="component" value="Unassembled WGS sequence"/>
</dbReference>
<organism evidence="1 2">
    <name type="scientific">Moniliophthora roreri (strain MCA 2997)</name>
    <name type="common">Cocoa frosty pod rot fungus</name>
    <name type="synonym">Crinipellis roreri</name>
    <dbReference type="NCBI Taxonomy" id="1381753"/>
    <lineage>
        <taxon>Eukaryota</taxon>
        <taxon>Fungi</taxon>
        <taxon>Dikarya</taxon>
        <taxon>Basidiomycota</taxon>
        <taxon>Agaricomycotina</taxon>
        <taxon>Agaricomycetes</taxon>
        <taxon>Agaricomycetidae</taxon>
        <taxon>Agaricales</taxon>
        <taxon>Marasmiineae</taxon>
        <taxon>Marasmiaceae</taxon>
        <taxon>Moniliophthora</taxon>
    </lineage>
</organism>
<dbReference type="HOGENOM" id="CLU_2441356_0_0_1"/>
<name>V2XMJ4_MONRO</name>
<evidence type="ECO:0000313" key="2">
    <source>
        <dbReference type="Proteomes" id="UP000017559"/>
    </source>
</evidence>
<gene>
    <name evidence="1" type="ORF">Moror_13972</name>
</gene>
<proteinExistence type="predicted"/>
<reference evidence="1 2" key="1">
    <citation type="journal article" date="2014" name="BMC Genomics">
        <title>Genome and secretome analysis of the hemibiotrophic fungal pathogen, Moniliophthora roreri, which causes frosty pod rot disease of cacao: mechanisms of the biotrophic and necrotrophic phases.</title>
        <authorList>
            <person name="Meinhardt L.W."/>
            <person name="Costa G.G.L."/>
            <person name="Thomazella D.P.T."/>
            <person name="Teixeira P.J.P.L."/>
            <person name="Carazzolle M.F."/>
            <person name="Schuster S.C."/>
            <person name="Carlson J.E."/>
            <person name="Guiltinan M.J."/>
            <person name="Mieczkowski P."/>
            <person name="Farmer A."/>
            <person name="Ramaraj T."/>
            <person name="Crozier J."/>
            <person name="Davis R.E."/>
            <person name="Shao J."/>
            <person name="Melnick R.L."/>
            <person name="Pereira G.A.G."/>
            <person name="Bailey B.A."/>
        </authorList>
    </citation>
    <scope>NUCLEOTIDE SEQUENCE [LARGE SCALE GENOMIC DNA]</scope>
    <source>
        <strain evidence="1 2">MCA 2997</strain>
    </source>
</reference>
<dbReference type="KEGG" id="mrr:Moror_13972"/>
<comment type="caution">
    <text evidence="1">The sequence shown here is derived from an EMBL/GenBank/DDBJ whole genome shotgun (WGS) entry which is preliminary data.</text>
</comment>